<dbReference type="InterPro" id="IPR002545">
    <property type="entry name" value="CheW-lke_dom"/>
</dbReference>
<gene>
    <name evidence="2" type="ORF">NRP21_13175</name>
</gene>
<dbReference type="InterPro" id="IPR036061">
    <property type="entry name" value="CheW-like_dom_sf"/>
</dbReference>
<dbReference type="SMART" id="SM00260">
    <property type="entry name" value="CheW"/>
    <property type="match status" value="1"/>
</dbReference>
<dbReference type="RefSeq" id="WP_257716665.1">
    <property type="nucleotide sequence ID" value="NZ_JANJOU010000009.1"/>
</dbReference>
<dbReference type="Pfam" id="PF01584">
    <property type="entry name" value="CheW"/>
    <property type="match status" value="1"/>
</dbReference>
<dbReference type="EMBL" id="JANJOU010000009">
    <property type="protein sequence ID" value="MCR0983001.1"/>
    <property type="molecule type" value="Genomic_DNA"/>
</dbReference>
<protein>
    <submittedName>
        <fullName evidence="2">Chemotaxis protein CheW</fullName>
    </submittedName>
</protein>
<dbReference type="Proteomes" id="UP001524642">
    <property type="component" value="Unassembled WGS sequence"/>
</dbReference>
<accession>A0ABT1X4G5</accession>
<dbReference type="SUPFAM" id="SSF50341">
    <property type="entry name" value="CheW-like"/>
    <property type="match status" value="1"/>
</dbReference>
<comment type="caution">
    <text evidence="2">The sequence shown here is derived from an EMBL/GenBank/DDBJ whole genome shotgun (WGS) entry which is preliminary data.</text>
</comment>
<proteinExistence type="predicted"/>
<reference evidence="2 3" key="1">
    <citation type="submission" date="2022-06" db="EMBL/GenBank/DDBJ databases">
        <title>Roseomonas CN29.</title>
        <authorList>
            <person name="Cheng Y."/>
            <person name="He X."/>
        </authorList>
    </citation>
    <scope>NUCLEOTIDE SEQUENCE [LARGE SCALE GENOMIC DNA]</scope>
    <source>
        <strain evidence="2 3">CN29</strain>
    </source>
</reference>
<evidence type="ECO:0000259" key="1">
    <source>
        <dbReference type="PROSITE" id="PS50851"/>
    </source>
</evidence>
<evidence type="ECO:0000313" key="3">
    <source>
        <dbReference type="Proteomes" id="UP001524642"/>
    </source>
</evidence>
<name>A0ABT1X4G5_9PROT</name>
<sequence>MALRFLPNPGILGTVGEARAARLLDERAEALARRGAPEPPRGAPVLVVAVGAETFGVPLARVAEVLPAEPPCPLPGAPPALLGLRARAGRLHAVLNLAALTGANAGDAPEGGHDVLLRPGPGGRRLALRVVRALSAAEPVPLPPERAPAGPGGAVAFHAMLPGPDPHGTATIIAVLDLDRLLRPYAAPSTAPDAHGA</sequence>
<keyword evidence="3" id="KW-1185">Reference proteome</keyword>
<feature type="domain" description="CheW-like" evidence="1">
    <location>
        <begin position="42"/>
        <end position="187"/>
    </location>
</feature>
<evidence type="ECO:0000313" key="2">
    <source>
        <dbReference type="EMBL" id="MCR0983001.1"/>
    </source>
</evidence>
<organism evidence="2 3">
    <name type="scientific">Roseomonas populi</name>
    <dbReference type="NCBI Taxonomy" id="3121582"/>
    <lineage>
        <taxon>Bacteria</taxon>
        <taxon>Pseudomonadati</taxon>
        <taxon>Pseudomonadota</taxon>
        <taxon>Alphaproteobacteria</taxon>
        <taxon>Acetobacterales</taxon>
        <taxon>Roseomonadaceae</taxon>
        <taxon>Roseomonas</taxon>
    </lineage>
</organism>
<dbReference type="PROSITE" id="PS50851">
    <property type="entry name" value="CHEW"/>
    <property type="match status" value="1"/>
</dbReference>